<dbReference type="Proteomes" id="UP001372834">
    <property type="component" value="Unassembled WGS sequence"/>
</dbReference>
<reference evidence="2 3" key="1">
    <citation type="submission" date="2023-10" db="EMBL/GenBank/DDBJ databases">
        <title>Genomes of two closely related lineages of the louse Polyplax serrata with different host specificities.</title>
        <authorList>
            <person name="Martinu J."/>
            <person name="Tarabai H."/>
            <person name="Stefka J."/>
            <person name="Hypsa V."/>
        </authorList>
    </citation>
    <scope>NUCLEOTIDE SEQUENCE [LARGE SCALE GENOMIC DNA]</scope>
    <source>
        <strain evidence="2">HR10_N</strain>
    </source>
</reference>
<evidence type="ECO:0000313" key="3">
    <source>
        <dbReference type="Proteomes" id="UP001372834"/>
    </source>
</evidence>
<feature type="compositionally biased region" description="Acidic residues" evidence="1">
    <location>
        <begin position="38"/>
        <end position="51"/>
    </location>
</feature>
<name>A0AAN8RZ60_POLSC</name>
<gene>
    <name evidence="2" type="ORF">RUM43_013114</name>
</gene>
<dbReference type="EMBL" id="JAWJWE010000041">
    <property type="protein sequence ID" value="KAK6618723.1"/>
    <property type="molecule type" value="Genomic_DNA"/>
</dbReference>
<dbReference type="AlphaFoldDB" id="A0AAN8RZ60"/>
<protein>
    <submittedName>
        <fullName evidence="2">Uncharacterized protein</fullName>
    </submittedName>
</protein>
<accession>A0AAN8RZ60</accession>
<feature type="region of interest" description="Disordered" evidence="1">
    <location>
        <begin position="28"/>
        <end position="62"/>
    </location>
</feature>
<sequence>MLARFIFGTFYWSTAELPHGTVEHVKFLSPTGGGGATEQEEGEDEDEEEEEGARWPEEEQVVPGFQKEMVTLRAWVSHPPLH</sequence>
<organism evidence="2 3">
    <name type="scientific">Polyplax serrata</name>
    <name type="common">Common mouse louse</name>
    <dbReference type="NCBI Taxonomy" id="468196"/>
    <lineage>
        <taxon>Eukaryota</taxon>
        <taxon>Metazoa</taxon>
        <taxon>Ecdysozoa</taxon>
        <taxon>Arthropoda</taxon>
        <taxon>Hexapoda</taxon>
        <taxon>Insecta</taxon>
        <taxon>Pterygota</taxon>
        <taxon>Neoptera</taxon>
        <taxon>Paraneoptera</taxon>
        <taxon>Psocodea</taxon>
        <taxon>Troctomorpha</taxon>
        <taxon>Phthiraptera</taxon>
        <taxon>Anoplura</taxon>
        <taxon>Polyplacidae</taxon>
        <taxon>Polyplax</taxon>
    </lineage>
</organism>
<comment type="caution">
    <text evidence="2">The sequence shown here is derived from an EMBL/GenBank/DDBJ whole genome shotgun (WGS) entry which is preliminary data.</text>
</comment>
<proteinExistence type="predicted"/>
<evidence type="ECO:0000313" key="2">
    <source>
        <dbReference type="EMBL" id="KAK6618723.1"/>
    </source>
</evidence>
<evidence type="ECO:0000256" key="1">
    <source>
        <dbReference type="SAM" id="MobiDB-lite"/>
    </source>
</evidence>